<dbReference type="InterPro" id="IPR023404">
    <property type="entry name" value="rSAM_horseshoe"/>
</dbReference>
<feature type="domain" description="Radical SAM core" evidence="2">
    <location>
        <begin position="1"/>
        <end position="194"/>
    </location>
</feature>
<accession>A0A645C1Z4</accession>
<evidence type="ECO:0000256" key="1">
    <source>
        <dbReference type="ARBA" id="ARBA00022679"/>
    </source>
</evidence>
<dbReference type="SMART" id="SM00729">
    <property type="entry name" value="Elp3"/>
    <property type="match status" value="1"/>
</dbReference>
<proteinExistence type="predicted"/>
<organism evidence="3">
    <name type="scientific">bioreactor metagenome</name>
    <dbReference type="NCBI Taxonomy" id="1076179"/>
    <lineage>
        <taxon>unclassified sequences</taxon>
        <taxon>metagenomes</taxon>
        <taxon>ecological metagenomes</taxon>
    </lineage>
</organism>
<reference evidence="3" key="1">
    <citation type="submission" date="2019-08" db="EMBL/GenBank/DDBJ databases">
        <authorList>
            <person name="Kucharzyk K."/>
            <person name="Murdoch R.W."/>
            <person name="Higgins S."/>
            <person name="Loffler F."/>
        </authorList>
    </citation>
    <scope>NUCLEOTIDE SEQUENCE</scope>
</reference>
<sequence length="255" mass="28066">MAEFSHLVAEGYCEIVLTGIEIASYGGGAGESYSLEELLKRMAQVPGAKGVRVRLGSLEPRIVTPSFAKTLSELPFICPQFHLSLQAGCDATLRRMNRHYDKARYLESVRLLRAAMPMAELTTDIIVGFPGETEANFLESIDFVREVGFLKVHVFPYSRRPGTPAADMPNQISKAERDRRTAELTSAAEAVREERLKTIIGNTLPVLLEAHKGDIWHGYTATYMPVYAKGEGAHNTLVDIRLTGLQADGLAGFIL</sequence>
<dbReference type="InterPro" id="IPR006638">
    <property type="entry name" value="Elp3/MiaA/NifB-like_rSAM"/>
</dbReference>
<dbReference type="InterPro" id="IPR058240">
    <property type="entry name" value="rSAM_sf"/>
</dbReference>
<gene>
    <name evidence="3" type="primary">mtaB_20</name>
    <name evidence="3" type="ORF">SDC9_116318</name>
</gene>
<evidence type="ECO:0000313" key="3">
    <source>
        <dbReference type="EMBL" id="MPM69373.1"/>
    </source>
</evidence>
<comment type="caution">
    <text evidence="3">The sequence shown here is derived from an EMBL/GenBank/DDBJ whole genome shotgun (WGS) entry which is preliminary data.</text>
</comment>
<dbReference type="GO" id="GO:0035598">
    <property type="term" value="F:tRNA (N(6)-L-threonylcarbamoyladenosine(37)-C(2))-methylthiotransferase activity"/>
    <property type="evidence" value="ECO:0007669"/>
    <property type="project" value="UniProtKB-EC"/>
</dbReference>
<dbReference type="SUPFAM" id="SSF102114">
    <property type="entry name" value="Radical SAM enzymes"/>
    <property type="match status" value="1"/>
</dbReference>
<dbReference type="Pfam" id="PF04055">
    <property type="entry name" value="Radical_SAM"/>
    <property type="match status" value="1"/>
</dbReference>
<dbReference type="PROSITE" id="PS51918">
    <property type="entry name" value="RADICAL_SAM"/>
    <property type="match status" value="1"/>
</dbReference>
<dbReference type="InterPro" id="IPR007197">
    <property type="entry name" value="rSAM"/>
</dbReference>
<dbReference type="PANTHER" id="PTHR11918">
    <property type="entry name" value="RADICAL SAM PROTEINS"/>
    <property type="match status" value="1"/>
</dbReference>
<dbReference type="GO" id="GO:0051536">
    <property type="term" value="F:iron-sulfur cluster binding"/>
    <property type="evidence" value="ECO:0007669"/>
    <property type="project" value="InterPro"/>
</dbReference>
<keyword evidence="1 3" id="KW-0808">Transferase</keyword>
<name>A0A645C1Z4_9ZZZZ</name>
<evidence type="ECO:0000259" key="2">
    <source>
        <dbReference type="PROSITE" id="PS51918"/>
    </source>
</evidence>
<dbReference type="AlphaFoldDB" id="A0A645C1Z4"/>
<protein>
    <submittedName>
        <fullName evidence="3">Threonylcarbamoyladenosine tRNA methylthiotransferase MtaB</fullName>
        <ecNumber evidence="3">2.8.4.5</ecNumber>
    </submittedName>
</protein>
<dbReference type="EC" id="2.8.4.5" evidence="3"/>
<dbReference type="PANTHER" id="PTHR11918:SF45">
    <property type="entry name" value="THREONYLCARBAMOYLADENOSINE TRNA METHYLTHIOTRANSFERASE"/>
    <property type="match status" value="1"/>
</dbReference>
<dbReference type="Gene3D" id="3.80.30.20">
    <property type="entry name" value="tm_1862 like domain"/>
    <property type="match status" value="1"/>
</dbReference>
<dbReference type="EMBL" id="VSSQ01022829">
    <property type="protein sequence ID" value="MPM69373.1"/>
    <property type="molecule type" value="Genomic_DNA"/>
</dbReference>